<dbReference type="Proteomes" id="UP000076420">
    <property type="component" value="Unassembled WGS sequence"/>
</dbReference>
<dbReference type="KEGG" id="bgt:106054749"/>
<gene>
    <name evidence="1" type="primary">106054749</name>
</gene>
<proteinExistence type="predicted"/>
<dbReference type="Gene3D" id="2.60.40.10">
    <property type="entry name" value="Immunoglobulins"/>
    <property type="match status" value="2"/>
</dbReference>
<accession>A0A2C9KIY9</accession>
<name>A0A2C9KIY9_BIOGL</name>
<dbReference type="VEuPathDB" id="VectorBase:BGLAX_038438"/>
<organism evidence="1 2">
    <name type="scientific">Biomphalaria glabrata</name>
    <name type="common">Bloodfluke planorb</name>
    <name type="synonym">Freshwater snail</name>
    <dbReference type="NCBI Taxonomy" id="6526"/>
    <lineage>
        <taxon>Eukaryota</taxon>
        <taxon>Metazoa</taxon>
        <taxon>Spiralia</taxon>
        <taxon>Lophotrochozoa</taxon>
        <taxon>Mollusca</taxon>
        <taxon>Gastropoda</taxon>
        <taxon>Heterobranchia</taxon>
        <taxon>Euthyneura</taxon>
        <taxon>Panpulmonata</taxon>
        <taxon>Hygrophila</taxon>
        <taxon>Lymnaeoidea</taxon>
        <taxon>Planorbidae</taxon>
        <taxon>Biomphalaria</taxon>
    </lineage>
</organism>
<sequence length="127" mass="14283">MSDEEVSSESNPRYSISNGRFTIVKPDRVIDAGVYTCEASNKFGTVLSNPVELIYGYLGQFSNVKPSTVDAVLYMGIDLNCPIPLHNTGLSYNWYKADVQFLRPEFNPQYFLSRNGHLYISEVQASD</sequence>
<reference evidence="1" key="1">
    <citation type="submission" date="2020-05" db="UniProtKB">
        <authorList>
            <consortium name="EnsemblMetazoa"/>
        </authorList>
    </citation>
    <scope>IDENTIFICATION</scope>
    <source>
        <strain evidence="1">BB02</strain>
    </source>
</reference>
<dbReference type="STRING" id="6526.A0A2C9KIY9"/>
<evidence type="ECO:0008006" key="3">
    <source>
        <dbReference type="Google" id="ProtNLM"/>
    </source>
</evidence>
<dbReference type="InterPro" id="IPR036179">
    <property type="entry name" value="Ig-like_dom_sf"/>
</dbReference>
<dbReference type="SUPFAM" id="SSF48726">
    <property type="entry name" value="Immunoglobulin"/>
    <property type="match status" value="2"/>
</dbReference>
<dbReference type="AlphaFoldDB" id="A0A2C9KIY9"/>
<dbReference type="EnsemblMetazoa" id="BGLB020236-RA">
    <property type="protein sequence ID" value="BGLB020236-PA"/>
    <property type="gene ID" value="BGLB020236"/>
</dbReference>
<protein>
    <recommendedName>
        <fullName evidence="3">Ig-like domain-containing protein</fullName>
    </recommendedName>
</protein>
<evidence type="ECO:0000313" key="2">
    <source>
        <dbReference type="Proteomes" id="UP000076420"/>
    </source>
</evidence>
<dbReference type="InterPro" id="IPR013783">
    <property type="entry name" value="Ig-like_fold"/>
</dbReference>
<dbReference type="VEuPathDB" id="VectorBase:BGLB020236"/>
<evidence type="ECO:0000313" key="1">
    <source>
        <dbReference type="EnsemblMetazoa" id="BGLB020236-PA"/>
    </source>
</evidence>